<protein>
    <submittedName>
        <fullName evidence="2">Uncharacterized protein</fullName>
    </submittedName>
</protein>
<gene>
    <name evidence="2" type="ORF">ITJ42_04105</name>
</gene>
<accession>A0A8I0VBI0</accession>
<keyword evidence="3" id="KW-1185">Reference proteome</keyword>
<feature type="transmembrane region" description="Helical" evidence="1">
    <location>
        <begin position="42"/>
        <end position="63"/>
    </location>
</feature>
<dbReference type="AlphaFoldDB" id="A0A8I0VBI0"/>
<evidence type="ECO:0000313" key="2">
    <source>
        <dbReference type="EMBL" id="MBF4630392.1"/>
    </source>
</evidence>
<dbReference type="EMBL" id="JADKRP010000001">
    <property type="protein sequence ID" value="MBF4630392.1"/>
    <property type="molecule type" value="Genomic_DNA"/>
</dbReference>
<sequence>MTGTDVRILAAALAGSGALVVAVALGAVMGGIAGEEPAGIEVAWWFTAAGAAILLVALGVEVARRRGLRR</sequence>
<comment type="caution">
    <text evidence="2">The sequence shown here is derived from an EMBL/GenBank/DDBJ whole genome shotgun (WGS) entry which is preliminary data.</text>
</comment>
<reference evidence="2 3" key="1">
    <citation type="submission" date="2020-10" db="EMBL/GenBank/DDBJ databases">
        <title>Draft genome sequences of plant-associated actinobacteria.</title>
        <authorList>
            <person name="Tarlachkov S.V."/>
            <person name="Starodumova I.P."/>
            <person name="Dorofeeva L.V."/>
            <person name="Prisyazhnaya N.V."/>
            <person name="Roubtsova T.V."/>
            <person name="Chizhov V.N."/>
            <person name="Nadler S.A."/>
            <person name="Subbotin S.A."/>
            <person name="Evtushenko L.I."/>
        </authorList>
    </citation>
    <scope>NUCLEOTIDE SEQUENCE [LARGE SCALE GENOMIC DNA]</scope>
    <source>
        <strain evidence="2 3">VKM Ac-2886</strain>
    </source>
</reference>
<keyword evidence="1" id="KW-0472">Membrane</keyword>
<proteinExistence type="predicted"/>
<keyword evidence="1" id="KW-1133">Transmembrane helix</keyword>
<dbReference type="Proteomes" id="UP000634579">
    <property type="component" value="Unassembled WGS sequence"/>
</dbReference>
<organism evidence="2 3">
    <name type="scientific">Clavibacter phaseoli</name>
    <dbReference type="NCBI Taxonomy" id="1734031"/>
    <lineage>
        <taxon>Bacteria</taxon>
        <taxon>Bacillati</taxon>
        <taxon>Actinomycetota</taxon>
        <taxon>Actinomycetes</taxon>
        <taxon>Micrococcales</taxon>
        <taxon>Microbacteriaceae</taxon>
        <taxon>Clavibacter</taxon>
    </lineage>
</organism>
<name>A0A8I0VBI0_9MICO</name>
<evidence type="ECO:0000313" key="3">
    <source>
        <dbReference type="Proteomes" id="UP000634579"/>
    </source>
</evidence>
<evidence type="ECO:0000256" key="1">
    <source>
        <dbReference type="SAM" id="Phobius"/>
    </source>
</evidence>
<keyword evidence="1" id="KW-0812">Transmembrane</keyword>